<keyword evidence="2" id="KW-1185">Reference proteome</keyword>
<gene>
    <name evidence="1" type="ORF">QFC20_000450</name>
</gene>
<reference evidence="1" key="1">
    <citation type="submission" date="2023-04" db="EMBL/GenBank/DDBJ databases">
        <title>Draft Genome sequencing of Naganishia species isolated from polar environments using Oxford Nanopore Technology.</title>
        <authorList>
            <person name="Leo P."/>
            <person name="Venkateswaran K."/>
        </authorList>
    </citation>
    <scope>NUCLEOTIDE SEQUENCE</scope>
    <source>
        <strain evidence="1">MNA-CCFEE 5262</strain>
    </source>
</reference>
<sequence>MSNYSAHEYMNASPTHAPDSRLQQESFTAEDQDGHPGQPSSASVAEEDDELPIHVPDYPTCPWKQVLEDETQVDEWVAARALEFAFTKHGERKPKKTVQEKDESVPTSSHPQATMIVLIDSSPVKPLERTKEH</sequence>
<dbReference type="Proteomes" id="UP001230649">
    <property type="component" value="Unassembled WGS sequence"/>
</dbReference>
<evidence type="ECO:0000313" key="1">
    <source>
        <dbReference type="EMBL" id="KAJ9117303.1"/>
    </source>
</evidence>
<organism evidence="1 2">
    <name type="scientific">Naganishia adeliensis</name>
    <dbReference type="NCBI Taxonomy" id="92952"/>
    <lineage>
        <taxon>Eukaryota</taxon>
        <taxon>Fungi</taxon>
        <taxon>Dikarya</taxon>
        <taxon>Basidiomycota</taxon>
        <taxon>Agaricomycotina</taxon>
        <taxon>Tremellomycetes</taxon>
        <taxon>Filobasidiales</taxon>
        <taxon>Filobasidiaceae</taxon>
        <taxon>Naganishia</taxon>
    </lineage>
</organism>
<name>A0ACC2X0R5_9TREE</name>
<accession>A0ACC2X0R5</accession>
<comment type="caution">
    <text evidence="1">The sequence shown here is derived from an EMBL/GenBank/DDBJ whole genome shotgun (WGS) entry which is preliminary data.</text>
</comment>
<proteinExistence type="predicted"/>
<evidence type="ECO:0000313" key="2">
    <source>
        <dbReference type="Proteomes" id="UP001230649"/>
    </source>
</evidence>
<dbReference type="EMBL" id="JASBWS010000002">
    <property type="protein sequence ID" value="KAJ9117303.1"/>
    <property type="molecule type" value="Genomic_DNA"/>
</dbReference>
<protein>
    <submittedName>
        <fullName evidence="1">Uncharacterized protein</fullName>
    </submittedName>
</protein>